<reference evidence="2" key="1">
    <citation type="journal article" date="2023" name="Mol. Phylogenet. Evol.">
        <title>Genome-scale phylogeny and comparative genomics of the fungal order Sordariales.</title>
        <authorList>
            <person name="Hensen N."/>
            <person name="Bonometti L."/>
            <person name="Westerberg I."/>
            <person name="Brannstrom I.O."/>
            <person name="Guillou S."/>
            <person name="Cros-Aarteil S."/>
            <person name="Calhoun S."/>
            <person name="Haridas S."/>
            <person name="Kuo A."/>
            <person name="Mondo S."/>
            <person name="Pangilinan J."/>
            <person name="Riley R."/>
            <person name="LaButti K."/>
            <person name="Andreopoulos B."/>
            <person name="Lipzen A."/>
            <person name="Chen C."/>
            <person name="Yan M."/>
            <person name="Daum C."/>
            <person name="Ng V."/>
            <person name="Clum A."/>
            <person name="Steindorff A."/>
            <person name="Ohm R.A."/>
            <person name="Martin F."/>
            <person name="Silar P."/>
            <person name="Natvig D.O."/>
            <person name="Lalanne C."/>
            <person name="Gautier V."/>
            <person name="Ament-Velasquez S.L."/>
            <person name="Kruys A."/>
            <person name="Hutchinson M.I."/>
            <person name="Powell A.J."/>
            <person name="Barry K."/>
            <person name="Miller A.N."/>
            <person name="Grigoriev I.V."/>
            <person name="Debuchy R."/>
            <person name="Gladieux P."/>
            <person name="Hiltunen Thoren M."/>
            <person name="Johannesson H."/>
        </authorList>
    </citation>
    <scope>NUCLEOTIDE SEQUENCE</scope>
    <source>
        <strain evidence="2">CBS 731.68</strain>
    </source>
</reference>
<organism evidence="2 3">
    <name type="scientific">Parathielavia appendiculata</name>
    <dbReference type="NCBI Taxonomy" id="2587402"/>
    <lineage>
        <taxon>Eukaryota</taxon>
        <taxon>Fungi</taxon>
        <taxon>Dikarya</taxon>
        <taxon>Ascomycota</taxon>
        <taxon>Pezizomycotina</taxon>
        <taxon>Sordariomycetes</taxon>
        <taxon>Sordariomycetidae</taxon>
        <taxon>Sordariales</taxon>
        <taxon>Chaetomiaceae</taxon>
        <taxon>Parathielavia</taxon>
    </lineage>
</organism>
<evidence type="ECO:0000313" key="2">
    <source>
        <dbReference type="EMBL" id="KAK4126782.1"/>
    </source>
</evidence>
<reference evidence="2" key="2">
    <citation type="submission" date="2023-05" db="EMBL/GenBank/DDBJ databases">
        <authorList>
            <consortium name="Lawrence Berkeley National Laboratory"/>
            <person name="Steindorff A."/>
            <person name="Hensen N."/>
            <person name="Bonometti L."/>
            <person name="Westerberg I."/>
            <person name="Brannstrom I.O."/>
            <person name="Guillou S."/>
            <person name="Cros-Aarteil S."/>
            <person name="Calhoun S."/>
            <person name="Haridas S."/>
            <person name="Kuo A."/>
            <person name="Mondo S."/>
            <person name="Pangilinan J."/>
            <person name="Riley R."/>
            <person name="Labutti K."/>
            <person name="Andreopoulos B."/>
            <person name="Lipzen A."/>
            <person name="Chen C."/>
            <person name="Yanf M."/>
            <person name="Daum C."/>
            <person name="Ng V."/>
            <person name="Clum A."/>
            <person name="Ohm R."/>
            <person name="Martin F."/>
            <person name="Silar P."/>
            <person name="Natvig D."/>
            <person name="Lalanne C."/>
            <person name="Gautier V."/>
            <person name="Ament-Velasquez S.L."/>
            <person name="Kruys A."/>
            <person name="Hutchinson M.I."/>
            <person name="Powell A.J."/>
            <person name="Barry K."/>
            <person name="Miller A.N."/>
            <person name="Grigoriev I.V."/>
            <person name="Debuchy R."/>
            <person name="Gladieux P."/>
            <person name="Thoren M.H."/>
            <person name="Johannesson H."/>
        </authorList>
    </citation>
    <scope>NUCLEOTIDE SEQUENCE</scope>
    <source>
        <strain evidence="2">CBS 731.68</strain>
    </source>
</reference>
<protein>
    <submittedName>
        <fullName evidence="2">Uncharacterized protein</fullName>
    </submittedName>
</protein>
<dbReference type="PROSITE" id="PS51257">
    <property type="entry name" value="PROKAR_LIPOPROTEIN"/>
    <property type="match status" value="1"/>
</dbReference>
<accession>A0AAN6U5E0</accession>
<dbReference type="GeneID" id="87828779"/>
<proteinExistence type="predicted"/>
<dbReference type="RefSeq" id="XP_062650553.1">
    <property type="nucleotide sequence ID" value="XM_062792010.1"/>
</dbReference>
<feature type="region of interest" description="Disordered" evidence="1">
    <location>
        <begin position="1"/>
        <end position="21"/>
    </location>
</feature>
<comment type="caution">
    <text evidence="2">The sequence shown here is derived from an EMBL/GenBank/DDBJ whole genome shotgun (WGS) entry which is preliminary data.</text>
</comment>
<evidence type="ECO:0000313" key="3">
    <source>
        <dbReference type="Proteomes" id="UP001302602"/>
    </source>
</evidence>
<dbReference type="EMBL" id="MU853224">
    <property type="protein sequence ID" value="KAK4126782.1"/>
    <property type="molecule type" value="Genomic_DNA"/>
</dbReference>
<sequence>MRASALCRSASTTSSRGASGMTPSLLSACSNPVLVGIPDFTHSIVGSRLGLSGTSRKTLNRRASVISAPMLPLQGP</sequence>
<name>A0AAN6U5E0_9PEZI</name>
<dbReference type="AlphaFoldDB" id="A0AAN6U5E0"/>
<gene>
    <name evidence="2" type="ORF">N657DRAFT_640642</name>
</gene>
<evidence type="ECO:0000256" key="1">
    <source>
        <dbReference type="SAM" id="MobiDB-lite"/>
    </source>
</evidence>
<dbReference type="Proteomes" id="UP001302602">
    <property type="component" value="Unassembled WGS sequence"/>
</dbReference>
<feature type="compositionally biased region" description="Low complexity" evidence="1">
    <location>
        <begin position="8"/>
        <end position="20"/>
    </location>
</feature>
<keyword evidence="3" id="KW-1185">Reference proteome</keyword>